<gene>
    <name evidence="2" type="ORF">DPMN_036447</name>
</gene>
<sequence>MGKKRKDSNSSGSGSVNKAKLTKQRAPSEEAVTNVSISKILGQASAVLYPDAVGPVQSEVFELPGRDSFKSSPENMAESGQEPTIKDVMNCVRTIDTRLVAMERK</sequence>
<protein>
    <submittedName>
        <fullName evidence="2">Uncharacterized protein</fullName>
    </submittedName>
</protein>
<evidence type="ECO:0000313" key="3">
    <source>
        <dbReference type="Proteomes" id="UP000828390"/>
    </source>
</evidence>
<dbReference type="EMBL" id="JAIWYP010000002">
    <property type="protein sequence ID" value="KAH3873218.1"/>
    <property type="molecule type" value="Genomic_DNA"/>
</dbReference>
<organism evidence="2 3">
    <name type="scientific">Dreissena polymorpha</name>
    <name type="common">Zebra mussel</name>
    <name type="synonym">Mytilus polymorpha</name>
    <dbReference type="NCBI Taxonomy" id="45954"/>
    <lineage>
        <taxon>Eukaryota</taxon>
        <taxon>Metazoa</taxon>
        <taxon>Spiralia</taxon>
        <taxon>Lophotrochozoa</taxon>
        <taxon>Mollusca</taxon>
        <taxon>Bivalvia</taxon>
        <taxon>Autobranchia</taxon>
        <taxon>Heteroconchia</taxon>
        <taxon>Euheterodonta</taxon>
        <taxon>Imparidentia</taxon>
        <taxon>Neoheterodontei</taxon>
        <taxon>Myida</taxon>
        <taxon>Dreissenoidea</taxon>
        <taxon>Dreissenidae</taxon>
        <taxon>Dreissena</taxon>
    </lineage>
</organism>
<dbReference type="Proteomes" id="UP000828390">
    <property type="component" value="Unassembled WGS sequence"/>
</dbReference>
<keyword evidence="3" id="KW-1185">Reference proteome</keyword>
<comment type="caution">
    <text evidence="2">The sequence shown here is derived from an EMBL/GenBank/DDBJ whole genome shotgun (WGS) entry which is preliminary data.</text>
</comment>
<evidence type="ECO:0000313" key="2">
    <source>
        <dbReference type="EMBL" id="KAH3873218.1"/>
    </source>
</evidence>
<dbReference type="AlphaFoldDB" id="A0A9D4MAP8"/>
<name>A0A9D4MAP8_DREPO</name>
<reference evidence="2" key="1">
    <citation type="journal article" date="2019" name="bioRxiv">
        <title>The Genome of the Zebra Mussel, Dreissena polymorpha: A Resource for Invasive Species Research.</title>
        <authorList>
            <person name="McCartney M.A."/>
            <person name="Auch B."/>
            <person name="Kono T."/>
            <person name="Mallez S."/>
            <person name="Zhang Y."/>
            <person name="Obille A."/>
            <person name="Becker A."/>
            <person name="Abrahante J.E."/>
            <person name="Garbe J."/>
            <person name="Badalamenti J.P."/>
            <person name="Herman A."/>
            <person name="Mangelson H."/>
            <person name="Liachko I."/>
            <person name="Sullivan S."/>
            <person name="Sone E.D."/>
            <person name="Koren S."/>
            <person name="Silverstein K.A.T."/>
            <person name="Beckman K.B."/>
            <person name="Gohl D.M."/>
        </authorList>
    </citation>
    <scope>NUCLEOTIDE SEQUENCE</scope>
    <source>
        <strain evidence="2">Duluth1</strain>
        <tissue evidence="2">Whole animal</tissue>
    </source>
</reference>
<feature type="region of interest" description="Disordered" evidence="1">
    <location>
        <begin position="1"/>
        <end position="32"/>
    </location>
</feature>
<proteinExistence type="predicted"/>
<accession>A0A9D4MAP8</accession>
<evidence type="ECO:0000256" key="1">
    <source>
        <dbReference type="SAM" id="MobiDB-lite"/>
    </source>
</evidence>
<reference evidence="2" key="2">
    <citation type="submission" date="2020-11" db="EMBL/GenBank/DDBJ databases">
        <authorList>
            <person name="McCartney M.A."/>
            <person name="Auch B."/>
            <person name="Kono T."/>
            <person name="Mallez S."/>
            <person name="Becker A."/>
            <person name="Gohl D.M."/>
            <person name="Silverstein K.A.T."/>
            <person name="Koren S."/>
            <person name="Bechman K.B."/>
            <person name="Herman A."/>
            <person name="Abrahante J.E."/>
            <person name="Garbe J."/>
        </authorList>
    </citation>
    <scope>NUCLEOTIDE SEQUENCE</scope>
    <source>
        <strain evidence="2">Duluth1</strain>
        <tissue evidence="2">Whole animal</tissue>
    </source>
</reference>